<evidence type="ECO:0000313" key="4">
    <source>
        <dbReference type="EMBL" id="NNG66855.1"/>
    </source>
</evidence>
<proteinExistence type="inferred from homology"/>
<evidence type="ECO:0000256" key="3">
    <source>
        <dbReference type="ARBA" id="ARBA00022729"/>
    </source>
</evidence>
<comment type="similarity">
    <text evidence="1">Belongs to the bacterial solute-binding protein 1 family.</text>
</comment>
<comment type="caution">
    <text evidence="4">The sequence shown here is derived from an EMBL/GenBank/DDBJ whole genome shotgun (WGS) entry which is preliminary data.</text>
</comment>
<keyword evidence="2" id="KW-0813">Transport</keyword>
<dbReference type="Proteomes" id="UP000529861">
    <property type="component" value="Unassembled WGS sequence"/>
</dbReference>
<dbReference type="SUPFAM" id="SSF53850">
    <property type="entry name" value="Periplasmic binding protein-like II"/>
    <property type="match status" value="1"/>
</dbReference>
<evidence type="ECO:0000256" key="2">
    <source>
        <dbReference type="ARBA" id="ARBA00022448"/>
    </source>
</evidence>
<dbReference type="Pfam" id="PF01547">
    <property type="entry name" value="SBP_bac_1"/>
    <property type="match status" value="1"/>
</dbReference>
<dbReference type="AlphaFoldDB" id="A0A7Y2L7Q2"/>
<dbReference type="EMBL" id="JABEQB010000014">
    <property type="protein sequence ID" value="NNG66855.1"/>
    <property type="molecule type" value="Genomic_DNA"/>
</dbReference>
<gene>
    <name evidence="4" type="ORF">HKI81_06300</name>
</gene>
<dbReference type="PANTHER" id="PTHR43649">
    <property type="entry name" value="ARABINOSE-BINDING PROTEIN-RELATED"/>
    <property type="match status" value="1"/>
</dbReference>
<dbReference type="InterPro" id="IPR050490">
    <property type="entry name" value="Bact_solute-bd_prot1"/>
</dbReference>
<name>A0A7Y2L7Q2_9THEO</name>
<protein>
    <submittedName>
        <fullName evidence="4">ABC transporter substrate-binding protein</fullName>
    </submittedName>
</protein>
<dbReference type="Gene3D" id="3.40.190.10">
    <property type="entry name" value="Periplasmic binding protein-like II"/>
    <property type="match status" value="1"/>
</dbReference>
<sequence>MAKKLVFRRLLTVLIIIAFTFSAVVGCSSKPQSQSSAKKEPIKLTILTHYSQEQEEALKKEIEKWNKLHPDIQVVHKPVGDFGQLLPTIMAQQTAGQQADIIHIYALWLGQLVSNRVLAEVPDDVVNDIKQNYMPTAIDAVTFEGKVWGYPTEIQTYGLFYNKKLLKEAGFDNAPNTWNEVYEMAKKITKKDSTGKMLIEGFGLVKGWDSAVVHPFLSLAYSAGGVFIKDGKVDLTTPPFVEALQFEEKLIKDGITDISFDTLKGFADGKVGMVINAGWWNSTLKVLMKEDYQNVGVTTIPSPDRQGKGSVAYGFLYGVNSKSKHKNEAWEFLKWLNSEAQENGATPEGNFLVSLDIIPTRISDINALKSELEKPNNKPFIDALSYAIPELNVVPGQKIKTILQNHIESVWVGSEKVEEALKAATNEINQELEKYAK</sequence>
<organism evidence="4 5">
    <name type="scientific">Caldanaerobacter subterraneus</name>
    <dbReference type="NCBI Taxonomy" id="911092"/>
    <lineage>
        <taxon>Bacteria</taxon>
        <taxon>Bacillati</taxon>
        <taxon>Bacillota</taxon>
        <taxon>Clostridia</taxon>
        <taxon>Thermoanaerobacterales</taxon>
        <taxon>Thermoanaerobacteraceae</taxon>
        <taxon>Caldanaerobacter</taxon>
    </lineage>
</organism>
<reference evidence="4 5" key="1">
    <citation type="submission" date="2020-04" db="EMBL/GenBank/DDBJ databases">
        <title>Draft genome sequence of Caldanaerobacter sunterraneus. strain 1523vc isolated from Griffin hot spring, Kamchatka, Russia.</title>
        <authorList>
            <person name="Toshchakov S.V."/>
            <person name="Podosokorskaya O.A."/>
            <person name="Kublanov I.V."/>
            <person name="Korzhenkov A."/>
            <person name="Patrushev M.V."/>
        </authorList>
    </citation>
    <scope>NUCLEOTIDE SEQUENCE [LARGE SCALE GENOMIC DNA]</scope>
    <source>
        <strain evidence="4 5">1523vc</strain>
    </source>
</reference>
<dbReference type="RefSeq" id="WP_170270879.1">
    <property type="nucleotide sequence ID" value="NZ_JABEQB010000014.1"/>
</dbReference>
<dbReference type="PROSITE" id="PS51257">
    <property type="entry name" value="PROKAR_LIPOPROTEIN"/>
    <property type="match status" value="1"/>
</dbReference>
<evidence type="ECO:0000256" key="1">
    <source>
        <dbReference type="ARBA" id="ARBA00008520"/>
    </source>
</evidence>
<dbReference type="PANTHER" id="PTHR43649:SF34">
    <property type="entry name" value="ABC TRANSPORTER PERIPLASMIC-BINDING PROTEIN YCJN-RELATED"/>
    <property type="match status" value="1"/>
</dbReference>
<keyword evidence="3" id="KW-0732">Signal</keyword>
<dbReference type="InterPro" id="IPR006059">
    <property type="entry name" value="SBP"/>
</dbReference>
<accession>A0A7Y2L7Q2</accession>
<dbReference type="CDD" id="cd14748">
    <property type="entry name" value="PBP2_UgpB"/>
    <property type="match status" value="1"/>
</dbReference>
<evidence type="ECO:0000313" key="5">
    <source>
        <dbReference type="Proteomes" id="UP000529861"/>
    </source>
</evidence>